<keyword evidence="3 4" id="KW-0546">Nucleotide metabolism</keyword>
<comment type="function">
    <text evidence="4">Nucleoside triphosphate pyrophosphatase that hydrolyzes 7-methyl-GTP (m(7)GTP). May have a dual role in cell division arrest and in preventing the incorporation of modified nucleotides into cellular nucleic acids.</text>
</comment>
<dbReference type="InterPro" id="IPR003697">
    <property type="entry name" value="Maf-like"/>
</dbReference>
<gene>
    <name evidence="5" type="ORF">SAMN05192542_10535</name>
</gene>
<reference evidence="6" key="1">
    <citation type="submission" date="2016-10" db="EMBL/GenBank/DDBJ databases">
        <authorList>
            <person name="Varghese N."/>
            <person name="Submissions S."/>
        </authorList>
    </citation>
    <scope>NUCLEOTIDE SEQUENCE [LARGE SCALE GENOMIC DNA]</scope>
    <source>
        <strain evidence="6">LMG 26416</strain>
    </source>
</reference>
<evidence type="ECO:0000256" key="4">
    <source>
        <dbReference type="HAMAP-Rule" id="MF_00528"/>
    </source>
</evidence>
<dbReference type="RefSeq" id="WP_090543200.1">
    <property type="nucleotide sequence ID" value="NZ_FNSR01000001.1"/>
</dbReference>
<dbReference type="SUPFAM" id="SSF52972">
    <property type="entry name" value="ITPase-like"/>
    <property type="match status" value="1"/>
</dbReference>
<dbReference type="GO" id="GO:0009117">
    <property type="term" value="P:nucleotide metabolic process"/>
    <property type="evidence" value="ECO:0007669"/>
    <property type="project" value="UniProtKB-KW"/>
</dbReference>
<comment type="catalytic activity">
    <reaction evidence="4">
        <text>N(7)-methyl-GTP + H2O = N(7)-methyl-GMP + diphosphate + H(+)</text>
        <dbReference type="Rhea" id="RHEA:58744"/>
        <dbReference type="ChEBI" id="CHEBI:15377"/>
        <dbReference type="ChEBI" id="CHEBI:15378"/>
        <dbReference type="ChEBI" id="CHEBI:33019"/>
        <dbReference type="ChEBI" id="CHEBI:58285"/>
        <dbReference type="ChEBI" id="CHEBI:87133"/>
    </reaction>
</comment>
<dbReference type="GO" id="GO:0047429">
    <property type="term" value="F:nucleoside triphosphate diphosphatase activity"/>
    <property type="evidence" value="ECO:0007669"/>
    <property type="project" value="InterPro"/>
</dbReference>
<dbReference type="PANTHER" id="PTHR43213:SF5">
    <property type="entry name" value="BIFUNCTIONAL DTTP_UTP PYROPHOSPHATASE_METHYLTRANSFERASE PROTEIN-RELATED"/>
    <property type="match status" value="1"/>
</dbReference>
<accession>A0A1H7MJ33</accession>
<dbReference type="Gene3D" id="3.90.950.10">
    <property type="match status" value="1"/>
</dbReference>
<dbReference type="Proteomes" id="UP000199120">
    <property type="component" value="Unassembled WGS sequence"/>
</dbReference>
<dbReference type="CDD" id="cd00555">
    <property type="entry name" value="Maf"/>
    <property type="match status" value="1"/>
</dbReference>
<comment type="similarity">
    <text evidence="4">Belongs to the Maf family. YceF subfamily.</text>
</comment>
<feature type="site" description="Important for substrate specificity" evidence="4">
    <location>
        <position position="171"/>
    </location>
</feature>
<keyword evidence="2 4" id="KW-0378">Hydrolase</keyword>
<protein>
    <recommendedName>
        <fullName evidence="4">7-methyl-GTP pyrophosphatase</fullName>
        <shortName evidence="4">m(7)GTP pyrophosphatase</shortName>
        <ecNumber evidence="4">3.6.1.-</ecNumber>
    </recommendedName>
</protein>
<dbReference type="GO" id="GO:0005737">
    <property type="term" value="C:cytoplasm"/>
    <property type="evidence" value="ECO:0007669"/>
    <property type="project" value="UniProtKB-SubCell"/>
</dbReference>
<feature type="active site" description="Proton acceptor" evidence="4">
    <location>
        <position position="86"/>
    </location>
</feature>
<feature type="site" description="Important for substrate specificity" evidence="4">
    <location>
        <position position="25"/>
    </location>
</feature>
<dbReference type="AlphaFoldDB" id="A0A1H7MJ33"/>
<dbReference type="HAMAP" id="MF_00528">
    <property type="entry name" value="Maf"/>
    <property type="match status" value="1"/>
</dbReference>
<dbReference type="PIRSF" id="PIRSF006305">
    <property type="entry name" value="Maf"/>
    <property type="match status" value="1"/>
</dbReference>
<name>A0A1H7MJ33_9BURK</name>
<evidence type="ECO:0000256" key="2">
    <source>
        <dbReference type="ARBA" id="ARBA00022801"/>
    </source>
</evidence>
<evidence type="ECO:0000313" key="5">
    <source>
        <dbReference type="EMBL" id="SEL11263.1"/>
    </source>
</evidence>
<dbReference type="PANTHER" id="PTHR43213">
    <property type="entry name" value="BIFUNCTIONAL DTTP/UTP PYROPHOSPHATASE/METHYLTRANSFERASE PROTEIN-RELATED"/>
    <property type="match status" value="1"/>
</dbReference>
<dbReference type="EMBL" id="FOAJ01000005">
    <property type="protein sequence ID" value="SEL11263.1"/>
    <property type="molecule type" value="Genomic_DNA"/>
</dbReference>
<sequence>MQDSITADRPNDGRPALILASSSRYRRELLERLRIPFDIAVPAIDETPHAGETPEATAQRLAEAKARAVAAARPPQAGRALVIGSDQVATFDGQQIGKPGTHERALAQLQAMRGREVLFHSALSLLDTATGRTDTVDVVTKVRFRSLSDAALDAYLRAEEPYDVAGSAKSEGLGIALLDAIESDDPTALVGLPLIALTHMLIAAGYPLLEAQ</sequence>
<keyword evidence="4" id="KW-0963">Cytoplasm</keyword>
<dbReference type="InterPro" id="IPR029001">
    <property type="entry name" value="ITPase-like_fam"/>
</dbReference>
<comment type="cofactor">
    <cofactor evidence="1 4">
        <name>a divalent metal cation</name>
        <dbReference type="ChEBI" id="CHEBI:60240"/>
    </cofactor>
</comment>
<comment type="subcellular location">
    <subcellularLocation>
        <location evidence="4">Cytoplasm</location>
    </subcellularLocation>
</comment>
<keyword evidence="6" id="KW-1185">Reference proteome</keyword>
<dbReference type="OrthoDB" id="9813694at2"/>
<organism evidence="5 6">
    <name type="scientific">Paraburkholderia caballeronis</name>
    <dbReference type="NCBI Taxonomy" id="416943"/>
    <lineage>
        <taxon>Bacteria</taxon>
        <taxon>Pseudomonadati</taxon>
        <taxon>Pseudomonadota</taxon>
        <taxon>Betaproteobacteria</taxon>
        <taxon>Burkholderiales</taxon>
        <taxon>Burkholderiaceae</taxon>
        <taxon>Paraburkholderia</taxon>
    </lineage>
</organism>
<dbReference type="Pfam" id="PF02545">
    <property type="entry name" value="Maf"/>
    <property type="match status" value="1"/>
</dbReference>
<dbReference type="STRING" id="416943.SAMN05445871_1259"/>
<evidence type="ECO:0000256" key="3">
    <source>
        <dbReference type="ARBA" id="ARBA00023080"/>
    </source>
</evidence>
<dbReference type="EC" id="3.6.1.-" evidence="4"/>
<evidence type="ECO:0000313" key="6">
    <source>
        <dbReference type="Proteomes" id="UP000199120"/>
    </source>
</evidence>
<feature type="site" description="Important for substrate specificity" evidence="4">
    <location>
        <position position="87"/>
    </location>
</feature>
<evidence type="ECO:0000256" key="1">
    <source>
        <dbReference type="ARBA" id="ARBA00001968"/>
    </source>
</evidence>
<proteinExistence type="inferred from homology"/>
<dbReference type="NCBIfam" id="TIGR00172">
    <property type="entry name" value="maf"/>
    <property type="match status" value="1"/>
</dbReference>
<comment type="caution">
    <text evidence="4">Lacks conserved residue(s) required for the propagation of feature annotation.</text>
</comment>